<comment type="caution">
    <text evidence="1">The sequence shown here is derived from an EMBL/GenBank/DDBJ whole genome shotgun (WGS) entry which is preliminary data.</text>
</comment>
<sequence>MNSTRTTTTDKMSARVGKVLSKTKMGKFISWKVCEGKLEWSLEEELIANEALMDGCYIITSNVPKNRLDKEDIVASYKKLTLVEKAFRNLKTVQLEMRPVYHKTDERIRCHVFVCMLAYYLQWHMNERLQPLFKDDKEKKIDFGLSKT</sequence>
<dbReference type="InterPro" id="IPR012337">
    <property type="entry name" value="RNaseH-like_sf"/>
</dbReference>
<dbReference type="PANTHER" id="PTHR34614:SF2">
    <property type="entry name" value="TRANSPOSASE IS4-LIKE DOMAIN-CONTAINING PROTEIN"/>
    <property type="match status" value="1"/>
</dbReference>
<name>A0A1V1NYD8_9BACT</name>
<protein>
    <submittedName>
        <fullName evidence="1">Uncharacterized protein</fullName>
    </submittedName>
</protein>
<evidence type="ECO:0000313" key="2">
    <source>
        <dbReference type="Proteomes" id="UP000189670"/>
    </source>
</evidence>
<organism evidence="1 2">
    <name type="scientific">Candidatus Magnetoglobus multicellularis str. Araruama</name>
    <dbReference type="NCBI Taxonomy" id="890399"/>
    <lineage>
        <taxon>Bacteria</taxon>
        <taxon>Pseudomonadati</taxon>
        <taxon>Thermodesulfobacteriota</taxon>
        <taxon>Desulfobacteria</taxon>
        <taxon>Desulfobacterales</taxon>
        <taxon>Desulfobacteraceae</taxon>
        <taxon>Candidatus Magnetoglobus</taxon>
    </lineage>
</organism>
<accession>A0A1V1NYD8</accession>
<gene>
    <name evidence="1" type="ORF">OMM_05045</name>
</gene>
<dbReference type="PANTHER" id="PTHR34614">
    <property type="match status" value="1"/>
</dbReference>
<dbReference type="AlphaFoldDB" id="A0A1V1NYD8"/>
<proteinExistence type="predicted"/>
<dbReference type="EMBL" id="ATBP01001293">
    <property type="protein sequence ID" value="ETR67617.1"/>
    <property type="molecule type" value="Genomic_DNA"/>
</dbReference>
<dbReference type="Proteomes" id="UP000189670">
    <property type="component" value="Unassembled WGS sequence"/>
</dbReference>
<evidence type="ECO:0000313" key="1">
    <source>
        <dbReference type="EMBL" id="ETR67617.1"/>
    </source>
</evidence>
<dbReference type="SUPFAM" id="SSF53098">
    <property type="entry name" value="Ribonuclease H-like"/>
    <property type="match status" value="1"/>
</dbReference>
<reference evidence="2" key="1">
    <citation type="submission" date="2012-11" db="EMBL/GenBank/DDBJ databases">
        <authorList>
            <person name="Lucero-Rivera Y.E."/>
            <person name="Tovar-Ramirez D."/>
        </authorList>
    </citation>
    <scope>NUCLEOTIDE SEQUENCE [LARGE SCALE GENOMIC DNA]</scope>
    <source>
        <strain evidence="2">Araruama</strain>
    </source>
</reference>